<keyword evidence="7 9" id="KW-0472">Membrane</keyword>
<evidence type="ECO:0000313" key="10">
    <source>
        <dbReference type="EMBL" id="MFC3120854.1"/>
    </source>
</evidence>
<comment type="pathway">
    <text evidence="9">Glycolipid biosynthesis; KDO(2)-lipid A biosynthesis; KDO(2)-lipid A from CMP-3-deoxy-D-manno-octulosonate and lipid IV(A): step 3/4.</text>
</comment>
<dbReference type="NCBIfam" id="TIGR02207">
    <property type="entry name" value="lipid_A_htrB"/>
    <property type="match status" value="1"/>
</dbReference>
<evidence type="ECO:0000256" key="4">
    <source>
        <dbReference type="ARBA" id="ARBA00022692"/>
    </source>
</evidence>
<evidence type="ECO:0000256" key="3">
    <source>
        <dbReference type="ARBA" id="ARBA00022679"/>
    </source>
</evidence>
<dbReference type="EMBL" id="JBHRSW010000006">
    <property type="protein sequence ID" value="MFC3120854.1"/>
    <property type="molecule type" value="Genomic_DNA"/>
</dbReference>
<keyword evidence="11" id="KW-1185">Reference proteome</keyword>
<dbReference type="InterPro" id="IPR004960">
    <property type="entry name" value="LipA_acyltrans"/>
</dbReference>
<protein>
    <recommendedName>
        <fullName evidence="9">Lipid A biosynthesis acyltransferase</fullName>
        <ecNumber evidence="9">2.3.1.241</ecNumber>
    </recommendedName>
    <alternativeName>
        <fullName evidence="9">Kdo(2)-lipid IV(A) acyltransferase</fullName>
    </alternativeName>
</protein>
<dbReference type="PIRSF" id="PIRSF026649">
    <property type="entry name" value="MsbB"/>
    <property type="match status" value="1"/>
</dbReference>
<dbReference type="EC" id="2.3.1.241" evidence="9"/>
<reference evidence="11" key="1">
    <citation type="journal article" date="2019" name="Int. J. Syst. Evol. Microbiol.">
        <title>The Global Catalogue of Microorganisms (GCM) 10K type strain sequencing project: providing services to taxonomists for standard genome sequencing and annotation.</title>
        <authorList>
            <consortium name="The Broad Institute Genomics Platform"/>
            <consortium name="The Broad Institute Genome Sequencing Center for Infectious Disease"/>
            <person name="Wu L."/>
            <person name="Ma J."/>
        </authorList>
    </citation>
    <scope>NUCLEOTIDE SEQUENCE [LARGE SCALE GENOMIC DNA]</scope>
    <source>
        <strain evidence="11">KCTC 52473</strain>
    </source>
</reference>
<dbReference type="PANTHER" id="PTHR30606">
    <property type="entry name" value="LIPID A BIOSYNTHESIS LAUROYL ACYLTRANSFERASE"/>
    <property type="match status" value="1"/>
</dbReference>
<evidence type="ECO:0000256" key="7">
    <source>
        <dbReference type="ARBA" id="ARBA00023136"/>
    </source>
</evidence>
<dbReference type="GO" id="GO:0016746">
    <property type="term" value="F:acyltransferase activity"/>
    <property type="evidence" value="ECO:0007669"/>
    <property type="project" value="UniProtKB-KW"/>
</dbReference>
<evidence type="ECO:0000256" key="2">
    <source>
        <dbReference type="ARBA" id="ARBA00022519"/>
    </source>
</evidence>
<comment type="catalytic activity">
    <reaction evidence="9">
        <text>an alpha-Kdo-(2-&gt;4)-alpha-Kdo-(2-&gt;6)-lipid IVA + a fatty acyl-[ACP] = an alpha-Kdo-(2-&gt;4)-alpha-Kdo-(2-&gt;6)-(acyl)-lipid IVA + holo-[ACP]</text>
        <dbReference type="Rhea" id="RHEA:69396"/>
        <dbReference type="Rhea" id="RHEA-COMP:9685"/>
        <dbReference type="Rhea" id="RHEA-COMP:14125"/>
        <dbReference type="ChEBI" id="CHEBI:64479"/>
        <dbReference type="ChEBI" id="CHEBI:138651"/>
        <dbReference type="ChEBI" id="CHEBI:176429"/>
        <dbReference type="ChEBI" id="CHEBI:176430"/>
        <dbReference type="EC" id="2.3.1.241"/>
    </reaction>
</comment>
<keyword evidence="1 9" id="KW-1003">Cell membrane</keyword>
<dbReference type="RefSeq" id="WP_376918997.1">
    <property type="nucleotide sequence ID" value="NZ_JBHRSW010000006.1"/>
</dbReference>
<dbReference type="CDD" id="cd07984">
    <property type="entry name" value="LPLAT_LABLAT-like"/>
    <property type="match status" value="1"/>
</dbReference>
<organism evidence="10 11">
    <name type="scientific">Agaribacter flavus</name>
    <dbReference type="NCBI Taxonomy" id="1902781"/>
    <lineage>
        <taxon>Bacteria</taxon>
        <taxon>Pseudomonadati</taxon>
        <taxon>Pseudomonadota</taxon>
        <taxon>Gammaproteobacteria</taxon>
        <taxon>Alteromonadales</taxon>
        <taxon>Alteromonadaceae</taxon>
        <taxon>Agaribacter</taxon>
    </lineage>
</organism>
<keyword evidence="5 9" id="KW-0448">Lipopolysaccharide biosynthesis</keyword>
<feature type="transmembrane region" description="Helical" evidence="9">
    <location>
        <begin position="20"/>
        <end position="42"/>
    </location>
</feature>
<dbReference type="InterPro" id="IPR011920">
    <property type="entry name" value="Lipid_A_LpxL_LpxP"/>
</dbReference>
<dbReference type="Proteomes" id="UP001595478">
    <property type="component" value="Unassembled WGS sequence"/>
</dbReference>
<keyword evidence="4 9" id="KW-0812">Transmembrane</keyword>
<evidence type="ECO:0000256" key="1">
    <source>
        <dbReference type="ARBA" id="ARBA00022475"/>
    </source>
</evidence>
<keyword evidence="6 9" id="KW-1133">Transmembrane helix</keyword>
<comment type="similarity">
    <text evidence="9">Belongs to the LpxL/LpxM/LpxP family.</text>
</comment>
<keyword evidence="3 9" id="KW-0808">Transferase</keyword>
<gene>
    <name evidence="9 10" type="primary">lpxL</name>
    <name evidence="10" type="ORF">ACFOHL_04440</name>
</gene>
<feature type="short sequence motif" description="HXXXXD motif" evidence="9">
    <location>
        <begin position="136"/>
        <end position="141"/>
    </location>
</feature>
<sequence>MPVKSVSTPKFTFRFLLPKYWPVWLGMAILYVISWLPFSMILRVGKGVGYLLQILAKKRVAVARRNIELTFPQWNKEKKEAVLKANIERTGIALFETAMGWWWPGWRVKKHIEIEGFEHVEKVLSSGKGLFGLALHNVNLEFACRAIGYRQPSIGFYRKHNNPLVDYLQYHGRSRSNKYMIDKRNAKAFIQAMNQGELCLYLPDQDYGAAQSIFVPFGGVEKTATTTATLMFAERANCVPMLVTSMYTNTGYKIKFFPAIEYFADNNIDAALTQLNKDILSIVELQPESYLWMHKRFKTRPEEAPESLYERLK</sequence>
<evidence type="ECO:0000256" key="6">
    <source>
        <dbReference type="ARBA" id="ARBA00022989"/>
    </source>
</evidence>
<comment type="subcellular location">
    <subcellularLocation>
        <location evidence="9">Cell inner membrane</location>
        <topology evidence="9">Single-pass membrane protein</topology>
    </subcellularLocation>
</comment>
<evidence type="ECO:0000256" key="5">
    <source>
        <dbReference type="ARBA" id="ARBA00022985"/>
    </source>
</evidence>
<keyword evidence="8 9" id="KW-0012">Acyltransferase</keyword>
<comment type="function">
    <text evidence="9">Catalyzes the transfer of an acyl chain from an acyl-[acyl-carrier-protein] (ACP) to a Kdo(2)-lipid IV(A) to form a Kdo(2)-(acyl)-lipid IV(A).</text>
</comment>
<evidence type="ECO:0000256" key="9">
    <source>
        <dbReference type="HAMAP-Rule" id="MF_01942"/>
    </source>
</evidence>
<dbReference type="HAMAP" id="MF_01942">
    <property type="entry name" value="Lipid_A_LpxL_LpxP"/>
    <property type="match status" value="1"/>
</dbReference>
<name>A0ABV7FKM7_9ALTE</name>
<comment type="caution">
    <text evidence="10">The sequence shown here is derived from an EMBL/GenBank/DDBJ whole genome shotgun (WGS) entry which is preliminary data.</text>
</comment>
<evidence type="ECO:0000256" key="8">
    <source>
        <dbReference type="ARBA" id="ARBA00023315"/>
    </source>
</evidence>
<proteinExistence type="inferred from homology"/>
<evidence type="ECO:0000313" key="11">
    <source>
        <dbReference type="Proteomes" id="UP001595478"/>
    </source>
</evidence>
<comment type="pathway">
    <text evidence="9">Bacterial outer membrane biogenesis; lipopolysaccharide biosynthesis.</text>
</comment>
<dbReference type="PANTHER" id="PTHR30606:SF9">
    <property type="entry name" value="LIPID A BIOSYNTHESIS LAUROYLTRANSFERASE"/>
    <property type="match status" value="1"/>
</dbReference>
<keyword evidence="2 9" id="KW-0997">Cell inner membrane</keyword>
<accession>A0ABV7FKM7</accession>
<dbReference type="Pfam" id="PF03279">
    <property type="entry name" value="Lip_A_acyltrans"/>
    <property type="match status" value="1"/>
</dbReference>